<evidence type="ECO:0000256" key="1">
    <source>
        <dbReference type="SAM" id="SignalP"/>
    </source>
</evidence>
<dbReference type="Proteomes" id="UP000278334">
    <property type="component" value="Chromosome"/>
</dbReference>
<reference evidence="2 3" key="1">
    <citation type="submission" date="2017-11" db="EMBL/GenBank/DDBJ databases">
        <title>Genome sequence of the bacterial symbiont EPR9N from a vent mussel Bathymodiolus thermophilus.</title>
        <authorList>
            <person name="Won Y.-J."/>
        </authorList>
    </citation>
    <scope>NUCLEOTIDE SEQUENCE [LARGE SCALE GENOMIC DNA]</scope>
    <source>
        <strain evidence="2 3">EPR9N</strain>
    </source>
</reference>
<accession>A0A3G3IKY7</accession>
<sequence precursor="true">MHTVNRFVVSFVCLLLSMQVSAVALNPDSVALNPDYVNKKVYLNADGSGVIRTLDNHIERFFWLFDLDTRMEIMNCPMQTDSVLSDPTIYVKTIGAEDCYLSPKYKAGAIVSVVFAFTSHGANHTLCLLDPAKPGKADCGKGYKPLTKNALASTYLPPAIVKK</sequence>
<dbReference type="KEGG" id="bthg:MS2017_0656"/>
<dbReference type="RefSeq" id="WP_122951254.1">
    <property type="nucleotide sequence ID" value="NZ_CP024634.1"/>
</dbReference>
<proteinExistence type="predicted"/>
<feature type="chain" id="PRO_5018328982" evidence="1">
    <location>
        <begin position="25"/>
        <end position="163"/>
    </location>
</feature>
<name>A0A3G3IKY7_9GAMM</name>
<keyword evidence="1" id="KW-0732">Signal</keyword>
<feature type="signal peptide" evidence="1">
    <location>
        <begin position="1"/>
        <end position="24"/>
    </location>
</feature>
<dbReference type="AlphaFoldDB" id="A0A3G3IKY7"/>
<organism evidence="2 3">
    <name type="scientific">Bathymodiolus thermophilus thioautotrophic gill symbiont</name>
    <dbReference type="NCBI Taxonomy" id="2360"/>
    <lineage>
        <taxon>Bacteria</taxon>
        <taxon>Pseudomonadati</taxon>
        <taxon>Pseudomonadota</taxon>
        <taxon>Gammaproteobacteria</taxon>
        <taxon>sulfur-oxidizing symbionts</taxon>
    </lineage>
</organism>
<protein>
    <submittedName>
        <fullName evidence="2">Uncharacterized protein</fullName>
    </submittedName>
</protein>
<dbReference type="EMBL" id="CP024634">
    <property type="protein sequence ID" value="AYQ56388.1"/>
    <property type="molecule type" value="Genomic_DNA"/>
</dbReference>
<evidence type="ECO:0000313" key="2">
    <source>
        <dbReference type="EMBL" id="AYQ56388.1"/>
    </source>
</evidence>
<gene>
    <name evidence="2" type="ORF">MS2017_0656</name>
</gene>
<evidence type="ECO:0000313" key="3">
    <source>
        <dbReference type="Proteomes" id="UP000278334"/>
    </source>
</evidence>